<dbReference type="Pfam" id="PF20938">
    <property type="entry name" value="DUF2264_C"/>
    <property type="match status" value="1"/>
</dbReference>
<evidence type="ECO:0000259" key="2">
    <source>
        <dbReference type="Pfam" id="PF20938"/>
    </source>
</evidence>
<dbReference type="RefSeq" id="WP_415803673.1">
    <property type="nucleotide sequence ID" value="NZ_CBCSCT010000065.1"/>
</dbReference>
<dbReference type="Proteomes" id="UP001596250">
    <property type="component" value="Unassembled WGS sequence"/>
</dbReference>
<sequence length="598" mass="68408">MDMKSKADMRTALHHMIEPLEPYFSPGHTRLWLGSSNSYCGKDIGGLEAFSRILWGLVPLLAGGGMSSQNESIRRKILDGIRNGTNPQHEEYWGDVKYTDQRLVEMAVFGLALSLAPSVFWDPLTTEEKHNLVHWLSQINHNELPPNNWHFFRVLVNIGLESVGQPSDADKLRESLELIESLYVGDGWYSDDNRAFQRDYYISFAFHFYGLIYSVLMKEKDPERSAVYVKRARQFSHDFMYWFSEDGSALPFGRSLTYRFAQVSFWCAMAFAGVDDDYDYGVMKGLVMRHLRWWLERDIFSPEGLLTIGYAYANLNMAESYNAPGSPYWALKSFLVLALPDEHPFWQAEEKPLPKLQSRSIQKHAGMILCHDDNHHHVYALTSGQLSYTEHSHNEAKYAKFAYSNRFGFSVPKGMYGLSYGAFDSMLALSEQDGYYRGRRECELVEWQNEVLYSRWRPWRDVTIDTWLVPINGQWHVRIHRIETNRPLASAEGGFAIPQGTAEAWGTSEMIDLIGNRRTDDVTSEPNTNIIHSGSNRIPTLRGELEAGIHWYGAAVFASVDGEATQQWREQAPVLIKDQGVWQIQFKGTLVASITGTS</sequence>
<dbReference type="PANTHER" id="PTHR35339:SF4">
    <property type="entry name" value="LINALOOL DEHYDRATASE_ISOMERASE DOMAIN-CONTAINING PROTEIN"/>
    <property type="match status" value="1"/>
</dbReference>
<dbReference type="EMBL" id="JBHSQV010000141">
    <property type="protein sequence ID" value="MFC5986885.1"/>
    <property type="molecule type" value="Genomic_DNA"/>
</dbReference>
<dbReference type="InterPro" id="IPR049237">
    <property type="entry name" value="DUF2264_C"/>
</dbReference>
<keyword evidence="4" id="KW-1185">Reference proteome</keyword>
<protein>
    <submittedName>
        <fullName evidence="3">DUF2264 domain-containing protein</fullName>
    </submittedName>
</protein>
<feature type="domain" description="DUF2264" evidence="2">
    <location>
        <begin position="363"/>
        <end position="499"/>
    </location>
</feature>
<dbReference type="InterPro" id="IPR049349">
    <property type="entry name" value="DUF2264_N"/>
</dbReference>
<evidence type="ECO:0000313" key="3">
    <source>
        <dbReference type="EMBL" id="MFC5986885.1"/>
    </source>
</evidence>
<dbReference type="PANTHER" id="PTHR35339">
    <property type="entry name" value="LINALOOL DEHYDRATASE_ISOMERASE DOMAIN-CONTAINING PROTEIN"/>
    <property type="match status" value="1"/>
</dbReference>
<proteinExistence type="predicted"/>
<accession>A0ABW1IP53</accession>
<comment type="caution">
    <text evidence="3">The sequence shown here is derived from an EMBL/GenBank/DDBJ whole genome shotgun (WGS) entry which is preliminary data.</text>
</comment>
<evidence type="ECO:0000313" key="4">
    <source>
        <dbReference type="Proteomes" id="UP001596250"/>
    </source>
</evidence>
<feature type="domain" description="DUF2264" evidence="1">
    <location>
        <begin position="6"/>
        <end position="353"/>
    </location>
</feature>
<gene>
    <name evidence="3" type="ORF">ACFPXP_10700</name>
</gene>
<name>A0ABW1IP53_9BACL</name>
<dbReference type="PIRSF" id="PIRSF014753">
    <property type="entry name" value="UCP014753"/>
    <property type="match status" value="1"/>
</dbReference>
<evidence type="ECO:0000259" key="1">
    <source>
        <dbReference type="Pfam" id="PF10022"/>
    </source>
</evidence>
<reference evidence="4" key="1">
    <citation type="journal article" date="2019" name="Int. J. Syst. Evol. Microbiol.">
        <title>The Global Catalogue of Microorganisms (GCM) 10K type strain sequencing project: providing services to taxonomists for standard genome sequencing and annotation.</title>
        <authorList>
            <consortium name="The Broad Institute Genomics Platform"/>
            <consortium name="The Broad Institute Genome Sequencing Center for Infectious Disease"/>
            <person name="Wu L."/>
            <person name="Ma J."/>
        </authorList>
    </citation>
    <scope>NUCLEOTIDE SEQUENCE [LARGE SCALE GENOMIC DNA]</scope>
    <source>
        <strain evidence="4">CCM 8749</strain>
    </source>
</reference>
<dbReference type="Pfam" id="PF10022">
    <property type="entry name" value="DUF2264"/>
    <property type="match status" value="1"/>
</dbReference>
<organism evidence="3 4">
    <name type="scientific">Marinicrinis lubricantis</name>
    <dbReference type="NCBI Taxonomy" id="2086470"/>
    <lineage>
        <taxon>Bacteria</taxon>
        <taxon>Bacillati</taxon>
        <taxon>Bacillota</taxon>
        <taxon>Bacilli</taxon>
        <taxon>Bacillales</taxon>
        <taxon>Paenibacillaceae</taxon>
    </lineage>
</organism>
<dbReference type="InterPro" id="IPR016624">
    <property type="entry name" value="UCP014753"/>
</dbReference>